<organism evidence="1 2">
    <name type="scientific">Rhododendron molle</name>
    <name type="common">Chinese azalea</name>
    <name type="synonym">Azalea mollis</name>
    <dbReference type="NCBI Taxonomy" id="49168"/>
    <lineage>
        <taxon>Eukaryota</taxon>
        <taxon>Viridiplantae</taxon>
        <taxon>Streptophyta</taxon>
        <taxon>Embryophyta</taxon>
        <taxon>Tracheophyta</taxon>
        <taxon>Spermatophyta</taxon>
        <taxon>Magnoliopsida</taxon>
        <taxon>eudicotyledons</taxon>
        <taxon>Gunneridae</taxon>
        <taxon>Pentapetalae</taxon>
        <taxon>asterids</taxon>
        <taxon>Ericales</taxon>
        <taxon>Ericaceae</taxon>
        <taxon>Ericoideae</taxon>
        <taxon>Rhodoreae</taxon>
        <taxon>Rhododendron</taxon>
    </lineage>
</organism>
<protein>
    <submittedName>
        <fullName evidence="1">Uncharacterized protein</fullName>
    </submittedName>
</protein>
<dbReference type="Proteomes" id="UP001062846">
    <property type="component" value="Chromosome 9"/>
</dbReference>
<proteinExistence type="predicted"/>
<reference evidence="1" key="1">
    <citation type="submission" date="2022-02" db="EMBL/GenBank/DDBJ databases">
        <title>Plant Genome Project.</title>
        <authorList>
            <person name="Zhang R.-G."/>
        </authorList>
    </citation>
    <scope>NUCLEOTIDE SEQUENCE</scope>
    <source>
        <strain evidence="1">AT1</strain>
    </source>
</reference>
<name>A0ACC0MCX1_RHOML</name>
<evidence type="ECO:0000313" key="2">
    <source>
        <dbReference type="Proteomes" id="UP001062846"/>
    </source>
</evidence>
<sequence>MYPNKRSTVHLSYLPALRDLRTTSWFDWGEPALGACYGFYGRVLTRSEGDYWVLESVGVVGLQGIEDVPSREQLQRGKDAAACHDMGAVAHCYCFNVVADIPCLGCLNGMQVEWDPWVSADPELEYLAWSRVVAVSRVLLESAFGWQ</sequence>
<evidence type="ECO:0000313" key="1">
    <source>
        <dbReference type="EMBL" id="KAI8538419.1"/>
    </source>
</evidence>
<dbReference type="EMBL" id="CM046396">
    <property type="protein sequence ID" value="KAI8538419.1"/>
    <property type="molecule type" value="Genomic_DNA"/>
</dbReference>
<comment type="caution">
    <text evidence="1">The sequence shown here is derived from an EMBL/GenBank/DDBJ whole genome shotgun (WGS) entry which is preliminary data.</text>
</comment>
<accession>A0ACC0MCX1</accession>
<gene>
    <name evidence="1" type="ORF">RHMOL_Rhmol09G0101700</name>
</gene>
<keyword evidence="2" id="KW-1185">Reference proteome</keyword>